<sequence>MAAPLKPWEVAMSGSIPNGSIPYVPNNTTGRLHSSALPYPGTTTGGGGGIASQQIPSTLPPPLPPRVGQTRPLYSAYNRSSIMPYSATYGGGYSGPYGSGGLYSSPYNSYSNYGSSYGMNPYGNRPFGGYGQLEDPSFSQMAEESASPAFQSIESFVGAFCSVSAMLESTFHALYSSFRAVIGVADHLGRVKQILSALTIFKFFKWVFRRFLYLIGISKIKPADVESLWNNLSSDTSSSSGDALEVLQSSVNKPSSWPILMFLGFIFAGPYVMWKLVKSLNFDPSEKDKRKWATGESEHFIAICEYQFVPMGDRELELKPGQVIRLAPSKFQPANVKGWVLASDGQKIGLVPTNYIKIKGKKSRDQFPLNQPQLLFSQPNSVVASPEKRQSHHQRENVNKIDGNCTSESSSFASGGATADSAISSDDDTDTLVGEPIDE</sequence>
<comment type="caution">
    <text evidence="16">The sequence shown here is derived from an EMBL/GenBank/DDBJ whole genome shotgun (WGS) entry which is preliminary data.</text>
</comment>
<keyword evidence="17" id="KW-1185">Reference proteome</keyword>
<evidence type="ECO:0000256" key="6">
    <source>
        <dbReference type="ARBA" id="ARBA00022989"/>
    </source>
</evidence>
<keyword evidence="6" id="KW-1133">Transmembrane helix</keyword>
<evidence type="ECO:0000256" key="10">
    <source>
        <dbReference type="ARBA" id="ARBA00029693"/>
    </source>
</evidence>
<evidence type="ECO:0000256" key="3">
    <source>
        <dbReference type="ARBA" id="ARBA00022448"/>
    </source>
</evidence>
<evidence type="ECO:0000256" key="1">
    <source>
        <dbReference type="ARBA" id="ARBA00006033"/>
    </source>
</evidence>
<proteinExistence type="inferred from homology"/>
<gene>
    <name evidence="16" type="ORF">Fcan01_01970</name>
</gene>
<dbReference type="Pfam" id="PF14604">
    <property type="entry name" value="SH3_9"/>
    <property type="match status" value="1"/>
</dbReference>
<dbReference type="GO" id="GO:1990429">
    <property type="term" value="C:peroxisomal importomer complex"/>
    <property type="evidence" value="ECO:0007669"/>
    <property type="project" value="TreeGrafter"/>
</dbReference>
<evidence type="ECO:0000256" key="2">
    <source>
        <dbReference type="ARBA" id="ARBA00022443"/>
    </source>
</evidence>
<evidence type="ECO:0000313" key="16">
    <source>
        <dbReference type="EMBL" id="OXA63686.1"/>
    </source>
</evidence>
<dbReference type="InterPro" id="IPR007223">
    <property type="entry name" value="Peroxin-13_N"/>
</dbReference>
<protein>
    <recommendedName>
        <fullName evidence="11">Peroxisomal membrane protein PEX13</fullName>
    </recommendedName>
    <alternativeName>
        <fullName evidence="10">Peroxin-13</fullName>
    </alternativeName>
</protein>
<comment type="similarity">
    <text evidence="1">Belongs to the peroxin-13 family.</text>
</comment>
<feature type="compositionally biased region" description="Acidic residues" evidence="14">
    <location>
        <begin position="425"/>
        <end position="439"/>
    </location>
</feature>
<feature type="domain" description="SH3" evidence="15">
    <location>
        <begin position="295"/>
        <end position="361"/>
    </location>
</feature>
<accession>A0A226F444</accession>
<reference evidence="16 17" key="1">
    <citation type="submission" date="2015-12" db="EMBL/GenBank/DDBJ databases">
        <title>The genome of Folsomia candida.</title>
        <authorList>
            <person name="Faddeeva A."/>
            <person name="Derks M.F."/>
            <person name="Anvar Y."/>
            <person name="Smit S."/>
            <person name="Van Straalen N."/>
            <person name="Roelofs D."/>
        </authorList>
    </citation>
    <scope>NUCLEOTIDE SEQUENCE [LARGE SCALE GENOMIC DNA]</scope>
    <source>
        <strain evidence="16 17">VU population</strain>
        <tissue evidence="16">Whole body</tissue>
    </source>
</reference>
<keyword evidence="9" id="KW-0576">Peroxisome</keyword>
<dbReference type="PROSITE" id="PS50002">
    <property type="entry name" value="SH3"/>
    <property type="match status" value="1"/>
</dbReference>
<feature type="region of interest" description="Disordered" evidence="14">
    <location>
        <begin position="378"/>
        <end position="439"/>
    </location>
</feature>
<feature type="compositionally biased region" description="Low complexity" evidence="14">
    <location>
        <begin position="413"/>
        <end position="424"/>
    </location>
</feature>
<evidence type="ECO:0000256" key="8">
    <source>
        <dbReference type="ARBA" id="ARBA00023136"/>
    </source>
</evidence>
<evidence type="ECO:0000256" key="4">
    <source>
        <dbReference type="ARBA" id="ARBA00022692"/>
    </source>
</evidence>
<keyword evidence="3" id="KW-0813">Transport</keyword>
<comment type="subcellular location">
    <subcellularLocation>
        <location evidence="12">Peroxisome membrane</location>
    </subcellularLocation>
</comment>
<feature type="compositionally biased region" description="Basic and acidic residues" evidence="14">
    <location>
        <begin position="386"/>
        <end position="399"/>
    </location>
</feature>
<dbReference type="OrthoDB" id="10037838at2759"/>
<dbReference type="STRING" id="158441.A0A226F444"/>
<evidence type="ECO:0000256" key="9">
    <source>
        <dbReference type="ARBA" id="ARBA00023140"/>
    </source>
</evidence>
<dbReference type="Gene3D" id="2.30.30.40">
    <property type="entry name" value="SH3 Domains"/>
    <property type="match status" value="1"/>
</dbReference>
<dbReference type="Pfam" id="PF04088">
    <property type="entry name" value="Peroxin-13_N"/>
    <property type="match status" value="1"/>
</dbReference>
<dbReference type="InterPro" id="IPR035463">
    <property type="entry name" value="Pex13"/>
</dbReference>
<keyword evidence="2 13" id="KW-0728">SH3 domain</keyword>
<evidence type="ECO:0000256" key="11">
    <source>
        <dbReference type="ARBA" id="ARBA00034535"/>
    </source>
</evidence>
<keyword evidence="4" id="KW-0812">Transmembrane</keyword>
<dbReference type="EMBL" id="LNIX01000001">
    <property type="protein sequence ID" value="OXA63686.1"/>
    <property type="molecule type" value="Genomic_DNA"/>
</dbReference>
<evidence type="ECO:0000256" key="7">
    <source>
        <dbReference type="ARBA" id="ARBA00023010"/>
    </source>
</evidence>
<dbReference type="AlphaFoldDB" id="A0A226F444"/>
<keyword evidence="8" id="KW-0472">Membrane</keyword>
<dbReference type="OMA" id="EGWFPKK"/>
<keyword evidence="7" id="KW-0811">Translocation</keyword>
<dbReference type="PANTHER" id="PTHR19332:SF1">
    <property type="entry name" value="PEROXISOMAL MEMBRANE PROTEIN PEX13"/>
    <property type="match status" value="1"/>
</dbReference>
<organism evidence="16 17">
    <name type="scientific">Folsomia candida</name>
    <name type="common">Springtail</name>
    <dbReference type="NCBI Taxonomy" id="158441"/>
    <lineage>
        <taxon>Eukaryota</taxon>
        <taxon>Metazoa</taxon>
        <taxon>Ecdysozoa</taxon>
        <taxon>Arthropoda</taxon>
        <taxon>Hexapoda</taxon>
        <taxon>Collembola</taxon>
        <taxon>Entomobryomorpha</taxon>
        <taxon>Isotomoidea</taxon>
        <taxon>Isotomidae</taxon>
        <taxon>Proisotominae</taxon>
        <taxon>Folsomia</taxon>
    </lineage>
</organism>
<dbReference type="SUPFAM" id="SSF50044">
    <property type="entry name" value="SH3-domain"/>
    <property type="match status" value="1"/>
</dbReference>
<keyword evidence="5" id="KW-0653">Protein transport</keyword>
<dbReference type="InterPro" id="IPR036028">
    <property type="entry name" value="SH3-like_dom_sf"/>
</dbReference>
<name>A0A226F444_FOLCA</name>
<evidence type="ECO:0000313" key="17">
    <source>
        <dbReference type="Proteomes" id="UP000198287"/>
    </source>
</evidence>
<dbReference type="GO" id="GO:0005778">
    <property type="term" value="C:peroxisomal membrane"/>
    <property type="evidence" value="ECO:0007669"/>
    <property type="project" value="UniProtKB-SubCell"/>
</dbReference>
<dbReference type="InterPro" id="IPR001452">
    <property type="entry name" value="SH3_domain"/>
</dbReference>
<evidence type="ECO:0000256" key="12">
    <source>
        <dbReference type="ARBA" id="ARBA00046271"/>
    </source>
</evidence>
<dbReference type="GO" id="GO:0016560">
    <property type="term" value="P:protein import into peroxisome matrix, docking"/>
    <property type="evidence" value="ECO:0007669"/>
    <property type="project" value="InterPro"/>
</dbReference>
<dbReference type="SMART" id="SM00326">
    <property type="entry name" value="SH3"/>
    <property type="match status" value="1"/>
</dbReference>
<evidence type="ECO:0000256" key="14">
    <source>
        <dbReference type="SAM" id="MobiDB-lite"/>
    </source>
</evidence>
<dbReference type="PANTHER" id="PTHR19332">
    <property type="entry name" value="PEROXISOMAL MEMBRANE PROTEIN PEX13"/>
    <property type="match status" value="1"/>
</dbReference>
<evidence type="ECO:0000259" key="15">
    <source>
        <dbReference type="PROSITE" id="PS50002"/>
    </source>
</evidence>
<evidence type="ECO:0000256" key="13">
    <source>
        <dbReference type="PROSITE-ProRule" id="PRU00192"/>
    </source>
</evidence>
<evidence type="ECO:0000256" key="5">
    <source>
        <dbReference type="ARBA" id="ARBA00022927"/>
    </source>
</evidence>
<dbReference type="Proteomes" id="UP000198287">
    <property type="component" value="Unassembled WGS sequence"/>
</dbReference>
<dbReference type="CDD" id="cd11864">
    <property type="entry name" value="SH3_PEX13_eumet"/>
    <property type="match status" value="1"/>
</dbReference>